<name>F4KRF4_HALH1</name>
<accession>F4KRF4</accession>
<keyword evidence="2" id="KW-1185">Reference proteome</keyword>
<protein>
    <submittedName>
        <fullName evidence="1">Uncharacterized protein</fullName>
    </submittedName>
</protein>
<reference key="2">
    <citation type="submission" date="2011-04" db="EMBL/GenBank/DDBJ databases">
        <title>Complete sequence of chromosome of Haliscomenobacter hydrossis DSM 1100.</title>
        <authorList>
            <consortium name="US DOE Joint Genome Institute (JGI-PGF)"/>
            <person name="Lucas S."/>
            <person name="Han J."/>
            <person name="Lapidus A."/>
            <person name="Bruce D."/>
            <person name="Goodwin L."/>
            <person name="Pitluck S."/>
            <person name="Peters L."/>
            <person name="Kyrpides N."/>
            <person name="Mavromatis K."/>
            <person name="Ivanova N."/>
            <person name="Ovchinnikova G."/>
            <person name="Pagani I."/>
            <person name="Daligault H."/>
            <person name="Detter J.C."/>
            <person name="Han C."/>
            <person name="Land M."/>
            <person name="Hauser L."/>
            <person name="Markowitz V."/>
            <person name="Cheng J.-F."/>
            <person name="Hugenholtz P."/>
            <person name="Woyke T."/>
            <person name="Wu D."/>
            <person name="Verbarg S."/>
            <person name="Frueling A."/>
            <person name="Brambilla E."/>
            <person name="Klenk H.-P."/>
            <person name="Eisen J.A."/>
        </authorList>
    </citation>
    <scope>NUCLEOTIDE SEQUENCE</scope>
    <source>
        <strain>DSM 1100</strain>
    </source>
</reference>
<dbReference type="STRING" id="760192.Halhy_0030"/>
<evidence type="ECO:0000313" key="2">
    <source>
        <dbReference type="Proteomes" id="UP000008461"/>
    </source>
</evidence>
<dbReference type="EMBL" id="CP002691">
    <property type="protein sequence ID" value="AEE47944.1"/>
    <property type="molecule type" value="Genomic_DNA"/>
</dbReference>
<organism evidence="1 2">
    <name type="scientific">Haliscomenobacter hydrossis (strain ATCC 27775 / DSM 1100 / LMG 10767 / O)</name>
    <dbReference type="NCBI Taxonomy" id="760192"/>
    <lineage>
        <taxon>Bacteria</taxon>
        <taxon>Pseudomonadati</taxon>
        <taxon>Bacteroidota</taxon>
        <taxon>Saprospiria</taxon>
        <taxon>Saprospirales</taxon>
        <taxon>Haliscomenobacteraceae</taxon>
        <taxon>Haliscomenobacter</taxon>
    </lineage>
</organism>
<evidence type="ECO:0000313" key="1">
    <source>
        <dbReference type="EMBL" id="AEE47944.1"/>
    </source>
</evidence>
<dbReference type="KEGG" id="hhy:Halhy_0030"/>
<sequence>MVYQTFSNSRMKAFQHQFLSFSQPPALLVLLVLSAYFNWVCPEETPQQTRSDGTVLVDLARPNPDRVYPRAFEFGFRTSAVFAYGSFSFQAYLQIYNCSLTARWRQLTRAQDLLPAVLSSRLLLIQLPRSQEFI</sequence>
<dbReference type="Proteomes" id="UP000008461">
    <property type="component" value="Chromosome"/>
</dbReference>
<gene>
    <name evidence="1" type="ordered locus">Halhy_0030</name>
</gene>
<dbReference type="HOGENOM" id="CLU_1893268_0_0_10"/>
<proteinExistence type="predicted"/>
<reference evidence="1 2" key="1">
    <citation type="journal article" date="2011" name="Stand. Genomic Sci.">
        <title>Complete genome sequence of Haliscomenobacter hydrossis type strain (O).</title>
        <authorList>
            <consortium name="US DOE Joint Genome Institute (JGI-PGF)"/>
            <person name="Daligault H."/>
            <person name="Lapidus A."/>
            <person name="Zeytun A."/>
            <person name="Nolan M."/>
            <person name="Lucas S."/>
            <person name="Del Rio T.G."/>
            <person name="Tice H."/>
            <person name="Cheng J.F."/>
            <person name="Tapia R."/>
            <person name="Han C."/>
            <person name="Goodwin L."/>
            <person name="Pitluck S."/>
            <person name="Liolios K."/>
            <person name="Pagani I."/>
            <person name="Ivanova N."/>
            <person name="Huntemann M."/>
            <person name="Mavromatis K."/>
            <person name="Mikhailova N."/>
            <person name="Pati A."/>
            <person name="Chen A."/>
            <person name="Palaniappan K."/>
            <person name="Land M."/>
            <person name="Hauser L."/>
            <person name="Brambilla E.M."/>
            <person name="Rohde M."/>
            <person name="Verbarg S."/>
            <person name="Goker M."/>
            <person name="Bristow J."/>
            <person name="Eisen J.A."/>
            <person name="Markowitz V."/>
            <person name="Hugenholtz P."/>
            <person name="Kyrpides N.C."/>
            <person name="Klenk H.P."/>
            <person name="Woyke T."/>
        </authorList>
    </citation>
    <scope>NUCLEOTIDE SEQUENCE [LARGE SCALE GENOMIC DNA]</scope>
    <source>
        <strain evidence="2">ATCC 27775 / DSM 1100 / LMG 10767 / O</strain>
    </source>
</reference>
<dbReference type="AlphaFoldDB" id="F4KRF4"/>